<dbReference type="Pfam" id="PF00201">
    <property type="entry name" value="UDPGT"/>
    <property type="match status" value="1"/>
</dbReference>
<dbReference type="InterPro" id="IPR002213">
    <property type="entry name" value="UDP_glucos_trans"/>
</dbReference>
<dbReference type="SUPFAM" id="SSF47473">
    <property type="entry name" value="EF-hand"/>
    <property type="match status" value="1"/>
</dbReference>
<dbReference type="EC" id="2.4.1.17" evidence="3"/>
<comment type="similarity">
    <text evidence="2">Belongs to the UDP-glycosyltransferase family.</text>
</comment>
<dbReference type="PROSITE" id="PS50222">
    <property type="entry name" value="EF_HAND_2"/>
    <property type="match status" value="1"/>
</dbReference>
<dbReference type="PANTHER" id="PTHR48043:SF143">
    <property type="entry name" value="UDP-GLUCURONOSYLTRANSFERASE"/>
    <property type="match status" value="1"/>
</dbReference>
<dbReference type="AlphaFoldDB" id="A0AA36FWQ2"/>
<dbReference type="GO" id="GO:0015020">
    <property type="term" value="F:glucuronosyltransferase activity"/>
    <property type="evidence" value="ECO:0007669"/>
    <property type="project" value="UniProtKB-EC"/>
</dbReference>
<evidence type="ECO:0000256" key="4">
    <source>
        <dbReference type="ARBA" id="ARBA00022676"/>
    </source>
</evidence>
<dbReference type="Gene3D" id="1.10.238.10">
    <property type="entry name" value="EF-hand"/>
    <property type="match status" value="1"/>
</dbReference>
<comment type="caution">
    <text evidence="10">The sequence shown here is derived from an EMBL/GenBank/DDBJ whole genome shotgun (WGS) entry which is preliminary data.</text>
</comment>
<feature type="region of interest" description="Disordered" evidence="8">
    <location>
        <begin position="1"/>
        <end position="29"/>
    </location>
</feature>
<dbReference type="EMBL" id="CATQJA010002206">
    <property type="protein sequence ID" value="CAJ0569980.1"/>
    <property type="molecule type" value="Genomic_DNA"/>
</dbReference>
<reference evidence="10" key="1">
    <citation type="submission" date="2023-06" db="EMBL/GenBank/DDBJ databases">
        <authorList>
            <person name="Delattre M."/>
        </authorList>
    </citation>
    <scope>NUCLEOTIDE SEQUENCE</scope>
    <source>
        <strain evidence="10">AF72</strain>
    </source>
</reference>
<keyword evidence="11" id="KW-1185">Reference proteome</keyword>
<name>A0AA36FWQ2_9BILA</name>
<dbReference type="SUPFAM" id="SSF53756">
    <property type="entry name" value="UDP-Glycosyltransferase/glycogen phosphorylase"/>
    <property type="match status" value="1"/>
</dbReference>
<dbReference type="Gene3D" id="3.40.50.2000">
    <property type="entry name" value="Glycogen Phosphorylase B"/>
    <property type="match status" value="2"/>
</dbReference>
<organism evidence="10 11">
    <name type="scientific">Mesorhabditis spiculigera</name>
    <dbReference type="NCBI Taxonomy" id="96644"/>
    <lineage>
        <taxon>Eukaryota</taxon>
        <taxon>Metazoa</taxon>
        <taxon>Ecdysozoa</taxon>
        <taxon>Nematoda</taxon>
        <taxon>Chromadorea</taxon>
        <taxon>Rhabditida</taxon>
        <taxon>Rhabditina</taxon>
        <taxon>Rhabditomorpha</taxon>
        <taxon>Rhabditoidea</taxon>
        <taxon>Rhabditidae</taxon>
        <taxon>Mesorhabditinae</taxon>
        <taxon>Mesorhabditis</taxon>
    </lineage>
</organism>
<evidence type="ECO:0000256" key="1">
    <source>
        <dbReference type="ARBA" id="ARBA00004167"/>
    </source>
</evidence>
<dbReference type="GO" id="GO:0005509">
    <property type="term" value="F:calcium ion binding"/>
    <property type="evidence" value="ECO:0007669"/>
    <property type="project" value="InterPro"/>
</dbReference>
<comment type="subcellular location">
    <subcellularLocation>
        <location evidence="1">Membrane</location>
        <topology evidence="1">Single-pass membrane protein</topology>
    </subcellularLocation>
</comment>
<protein>
    <recommendedName>
        <fullName evidence="3">glucuronosyltransferase</fullName>
        <ecNumber evidence="3">2.4.1.17</ecNumber>
    </recommendedName>
</protein>
<evidence type="ECO:0000256" key="6">
    <source>
        <dbReference type="ARBA" id="ARBA00022729"/>
    </source>
</evidence>
<accession>A0AA36FWQ2</accession>
<gene>
    <name evidence="10" type="ORF">MSPICULIGERA_LOCUS8435</name>
</gene>
<dbReference type="InterPro" id="IPR050271">
    <property type="entry name" value="UDP-glycosyltransferase"/>
</dbReference>
<dbReference type="InterPro" id="IPR011992">
    <property type="entry name" value="EF-hand-dom_pair"/>
</dbReference>
<dbReference type="FunFam" id="3.40.50.2000:FF:000021">
    <property type="entry name" value="UDP-glucuronosyltransferase"/>
    <property type="match status" value="1"/>
</dbReference>
<sequence length="686" mass="76825">MIQAQENPEDRRVSRQEFDAHHKQHERHSDKLRNAYFGRIFQEFDIDEDGGLDQNEVRHLLKVRFLVRPRTNFPTIFYGFDTNRSGGLDLDEYMRFDSGFPFDQSDPLNAQNAVVDNSIFQQDIRADSFVTPPPEFQKCSLTVCALYSLRASGRQQVGCVGDERRKSKSHPATPAQQYCGTSGPVDMTMSTSLLLLLFCALSTVSSAYKILVFAPTISASHMISNGRIADELAKAGHDVVLFEPDFLNMWHRVKNADLARKWPVFGFSDVLVRAGTGFSAAFADESTLTYTSAMRDFTKAFTTCCAELLDKADELEKLKAEKFDAFFGEQLNGCGHGLAEYLGIKRKFWISSCPIMDHMSWIIGLPHPLSYLPSVGNVDFGDRPTFSERFQNIIEHLANQIGFGYYSHYAPIDREFRKRFGPDFPSITSIERSSDVIFVATDELIDFPKPIFPNIIHIGGLGVENGVVKPLDEQFALEMEKGKEGVVFFSFGSNVNTSQLPAEVMKTLIDVFKSFADHHFIAKIDRYDSVSPRFAEGAGNVVLTQWAPQSALLKHPRLKCMIAHGGYNSIMEAAHAGKPMITIPFFADQFRNGRVLEKNGWGIPVRRQDLLAGGKKLKAALEEMLDNTKYTEGALRIQALLKAKPFSAAEKLIKWTEFAIASGGLPELKTPAGELGWVVTYNLDIL</sequence>
<keyword evidence="5" id="KW-0808">Transferase</keyword>
<dbReference type="Proteomes" id="UP001177023">
    <property type="component" value="Unassembled WGS sequence"/>
</dbReference>
<dbReference type="InterPro" id="IPR035595">
    <property type="entry name" value="UDP_glycos_trans_CS"/>
</dbReference>
<proteinExistence type="inferred from homology"/>
<evidence type="ECO:0000256" key="8">
    <source>
        <dbReference type="SAM" id="MobiDB-lite"/>
    </source>
</evidence>
<evidence type="ECO:0000259" key="9">
    <source>
        <dbReference type="PROSITE" id="PS50222"/>
    </source>
</evidence>
<keyword evidence="4" id="KW-0328">Glycosyltransferase</keyword>
<comment type="catalytic activity">
    <reaction evidence="7">
        <text>glucuronate acceptor + UDP-alpha-D-glucuronate = acceptor beta-D-glucuronoside + UDP + H(+)</text>
        <dbReference type="Rhea" id="RHEA:21032"/>
        <dbReference type="ChEBI" id="CHEBI:15378"/>
        <dbReference type="ChEBI" id="CHEBI:58052"/>
        <dbReference type="ChEBI" id="CHEBI:58223"/>
        <dbReference type="ChEBI" id="CHEBI:132367"/>
        <dbReference type="ChEBI" id="CHEBI:132368"/>
        <dbReference type="EC" id="2.4.1.17"/>
    </reaction>
</comment>
<keyword evidence="6" id="KW-0732">Signal</keyword>
<feature type="compositionally biased region" description="Basic and acidic residues" evidence="8">
    <location>
        <begin position="8"/>
        <end position="29"/>
    </location>
</feature>
<dbReference type="GO" id="GO:0016020">
    <property type="term" value="C:membrane"/>
    <property type="evidence" value="ECO:0007669"/>
    <property type="project" value="UniProtKB-SubCell"/>
</dbReference>
<dbReference type="InterPro" id="IPR002048">
    <property type="entry name" value="EF_hand_dom"/>
</dbReference>
<dbReference type="PANTHER" id="PTHR48043">
    <property type="entry name" value="EG:EG0003.4 PROTEIN-RELATED"/>
    <property type="match status" value="1"/>
</dbReference>
<dbReference type="CDD" id="cd03784">
    <property type="entry name" value="GT1_Gtf-like"/>
    <property type="match status" value="1"/>
</dbReference>
<evidence type="ECO:0000256" key="7">
    <source>
        <dbReference type="ARBA" id="ARBA00047475"/>
    </source>
</evidence>
<evidence type="ECO:0000313" key="10">
    <source>
        <dbReference type="EMBL" id="CAJ0569980.1"/>
    </source>
</evidence>
<feature type="non-terminal residue" evidence="10">
    <location>
        <position position="1"/>
    </location>
</feature>
<evidence type="ECO:0000256" key="3">
    <source>
        <dbReference type="ARBA" id="ARBA00012544"/>
    </source>
</evidence>
<evidence type="ECO:0000313" key="11">
    <source>
        <dbReference type="Proteomes" id="UP001177023"/>
    </source>
</evidence>
<evidence type="ECO:0000256" key="2">
    <source>
        <dbReference type="ARBA" id="ARBA00009995"/>
    </source>
</evidence>
<evidence type="ECO:0000256" key="5">
    <source>
        <dbReference type="ARBA" id="ARBA00022679"/>
    </source>
</evidence>
<feature type="domain" description="EF-hand" evidence="9">
    <location>
        <begin position="32"/>
        <end position="67"/>
    </location>
</feature>
<dbReference type="PROSITE" id="PS00375">
    <property type="entry name" value="UDPGT"/>
    <property type="match status" value="1"/>
</dbReference>